<evidence type="ECO:0000259" key="6">
    <source>
        <dbReference type="Pfam" id="PF08281"/>
    </source>
</evidence>
<dbReference type="Pfam" id="PF08281">
    <property type="entry name" value="Sigma70_r4_2"/>
    <property type="match status" value="1"/>
</dbReference>
<keyword evidence="8" id="KW-1185">Reference proteome</keyword>
<evidence type="ECO:0000256" key="4">
    <source>
        <dbReference type="ARBA" id="ARBA00023163"/>
    </source>
</evidence>
<comment type="similarity">
    <text evidence="1">Belongs to the sigma-70 factor family. ECF subfamily.</text>
</comment>
<protein>
    <recommendedName>
        <fullName evidence="9">RNA polymerase, sigma-24 subunit, ECF subfamily</fullName>
    </recommendedName>
</protein>
<reference evidence="7 8" key="1">
    <citation type="submission" date="2016-04" db="EMBL/GenBank/DDBJ databases">
        <authorList>
            <person name="Chen L."/>
            <person name="Zhuang W."/>
            <person name="Wang G."/>
        </authorList>
    </citation>
    <scope>NUCLEOTIDE SEQUENCE [LARGE SCALE GENOMIC DNA]</scope>
    <source>
        <strain evidence="8">GR20</strain>
    </source>
</reference>
<evidence type="ECO:0000313" key="8">
    <source>
        <dbReference type="Proteomes" id="UP000192277"/>
    </source>
</evidence>
<dbReference type="EMBL" id="LWBO01000005">
    <property type="protein sequence ID" value="OQP51533.1"/>
    <property type="molecule type" value="Genomic_DNA"/>
</dbReference>
<dbReference type="InterPro" id="IPR013325">
    <property type="entry name" value="RNA_pol_sigma_r2"/>
</dbReference>
<dbReference type="InterPro" id="IPR013324">
    <property type="entry name" value="RNA_pol_sigma_r3/r4-like"/>
</dbReference>
<dbReference type="Gene3D" id="1.10.1740.10">
    <property type="match status" value="1"/>
</dbReference>
<proteinExistence type="inferred from homology"/>
<name>A0ABX3P0A6_9BACT</name>
<evidence type="ECO:0008006" key="9">
    <source>
        <dbReference type="Google" id="ProtNLM"/>
    </source>
</evidence>
<dbReference type="PANTHER" id="PTHR43133:SF46">
    <property type="entry name" value="RNA POLYMERASE SIGMA-70 FACTOR ECF SUBFAMILY"/>
    <property type="match status" value="1"/>
</dbReference>
<dbReference type="Gene3D" id="1.10.10.10">
    <property type="entry name" value="Winged helix-like DNA-binding domain superfamily/Winged helix DNA-binding domain"/>
    <property type="match status" value="1"/>
</dbReference>
<evidence type="ECO:0000313" key="7">
    <source>
        <dbReference type="EMBL" id="OQP51533.1"/>
    </source>
</evidence>
<dbReference type="InterPro" id="IPR013249">
    <property type="entry name" value="RNA_pol_sigma70_r4_t2"/>
</dbReference>
<dbReference type="RefSeq" id="WP_014219764.1">
    <property type="nucleotide sequence ID" value="NZ_LWBO01000005.1"/>
</dbReference>
<dbReference type="InterPro" id="IPR014284">
    <property type="entry name" value="RNA_pol_sigma-70_dom"/>
</dbReference>
<dbReference type="SUPFAM" id="SSF88659">
    <property type="entry name" value="Sigma3 and sigma4 domains of RNA polymerase sigma factors"/>
    <property type="match status" value="1"/>
</dbReference>
<comment type="caution">
    <text evidence="7">The sequence shown here is derived from an EMBL/GenBank/DDBJ whole genome shotgun (WGS) entry which is preliminary data.</text>
</comment>
<dbReference type="InterPro" id="IPR036388">
    <property type="entry name" value="WH-like_DNA-bd_sf"/>
</dbReference>
<dbReference type="NCBIfam" id="TIGR02937">
    <property type="entry name" value="sigma70-ECF"/>
    <property type="match status" value="1"/>
</dbReference>
<dbReference type="SUPFAM" id="SSF88946">
    <property type="entry name" value="Sigma2 domain of RNA polymerase sigma factors"/>
    <property type="match status" value="1"/>
</dbReference>
<dbReference type="InterPro" id="IPR039425">
    <property type="entry name" value="RNA_pol_sigma-70-like"/>
</dbReference>
<dbReference type="InterPro" id="IPR007627">
    <property type="entry name" value="RNA_pol_sigma70_r2"/>
</dbReference>
<keyword evidence="4" id="KW-0804">Transcription</keyword>
<keyword evidence="2" id="KW-0805">Transcription regulation</keyword>
<feature type="domain" description="RNA polymerase sigma factor 70 region 4 type 2" evidence="6">
    <location>
        <begin position="125"/>
        <end position="164"/>
    </location>
</feature>
<dbReference type="PANTHER" id="PTHR43133">
    <property type="entry name" value="RNA POLYMERASE ECF-TYPE SIGMA FACTO"/>
    <property type="match status" value="1"/>
</dbReference>
<evidence type="ECO:0000259" key="5">
    <source>
        <dbReference type="Pfam" id="PF04542"/>
    </source>
</evidence>
<accession>A0ABX3P0A6</accession>
<evidence type="ECO:0000256" key="1">
    <source>
        <dbReference type="ARBA" id="ARBA00010641"/>
    </source>
</evidence>
<keyword evidence="3" id="KW-0731">Sigma factor</keyword>
<gene>
    <name evidence="7" type="ORF">A4D02_25805</name>
</gene>
<feature type="domain" description="RNA polymerase sigma-70 region 2" evidence="5">
    <location>
        <begin position="24"/>
        <end position="89"/>
    </location>
</feature>
<dbReference type="Pfam" id="PF04542">
    <property type="entry name" value="Sigma70_r2"/>
    <property type="match status" value="1"/>
</dbReference>
<evidence type="ECO:0000256" key="3">
    <source>
        <dbReference type="ARBA" id="ARBA00023082"/>
    </source>
</evidence>
<evidence type="ECO:0000256" key="2">
    <source>
        <dbReference type="ARBA" id="ARBA00023015"/>
    </source>
</evidence>
<sequence length="182" mass="21451">MILYTDTQLLDLLAQHNRDAFDALYDRYWELLYNAAYKRLKDKEQCKDIIQDVFVDLWCRRGQVTISNVKAYLLTAVRFQIYKLVAREKAGPAFFELYETIDASTSGAEGKLIEKELMDHVKAWIDELPEKKRQIFLLHTQHDKSTKEIANELSISQKTVQNQLGATIYRLRLHIAHFFMMF</sequence>
<dbReference type="Proteomes" id="UP000192277">
    <property type="component" value="Unassembled WGS sequence"/>
</dbReference>
<organism evidence="7 8">
    <name type="scientific">Niastella koreensis</name>
    <dbReference type="NCBI Taxonomy" id="354356"/>
    <lineage>
        <taxon>Bacteria</taxon>
        <taxon>Pseudomonadati</taxon>
        <taxon>Bacteroidota</taxon>
        <taxon>Chitinophagia</taxon>
        <taxon>Chitinophagales</taxon>
        <taxon>Chitinophagaceae</taxon>
        <taxon>Niastella</taxon>
    </lineage>
</organism>